<evidence type="ECO:0000256" key="1">
    <source>
        <dbReference type="SAM" id="Coils"/>
    </source>
</evidence>
<dbReference type="EMBL" id="JACCJB010000020">
    <property type="protein sequence ID" value="KAF6219148.1"/>
    <property type="molecule type" value="Genomic_DNA"/>
</dbReference>
<comment type="caution">
    <text evidence="2">The sequence shown here is derived from an EMBL/GenBank/DDBJ whole genome shotgun (WGS) entry which is preliminary data.</text>
</comment>
<keyword evidence="3" id="KW-1185">Reference proteome</keyword>
<accession>A0A8H6C8W8</accession>
<evidence type="ECO:0000313" key="2">
    <source>
        <dbReference type="EMBL" id="KAF6219148.1"/>
    </source>
</evidence>
<dbReference type="AlphaFoldDB" id="A0A8H6C8W8"/>
<evidence type="ECO:0000313" key="3">
    <source>
        <dbReference type="Proteomes" id="UP000593566"/>
    </source>
</evidence>
<reference evidence="2 3" key="1">
    <citation type="journal article" date="2020" name="Genomics">
        <title>Complete, high-quality genomes from long-read metagenomic sequencing of two wolf lichen thalli reveals enigmatic genome architecture.</title>
        <authorList>
            <person name="McKenzie S.K."/>
            <person name="Walston R.F."/>
            <person name="Allen J.L."/>
        </authorList>
    </citation>
    <scope>NUCLEOTIDE SEQUENCE [LARGE SCALE GENOMIC DNA]</scope>
    <source>
        <strain evidence="2">WasteWater1</strain>
    </source>
</reference>
<dbReference type="RefSeq" id="XP_037148583.1">
    <property type="nucleotide sequence ID" value="XM_037295885.1"/>
</dbReference>
<proteinExistence type="predicted"/>
<dbReference type="GeneID" id="59333379"/>
<protein>
    <submittedName>
        <fullName evidence="2">Uncharacterized protein</fullName>
    </submittedName>
</protein>
<gene>
    <name evidence="2" type="ORF">HO133_004973</name>
</gene>
<sequence length="137" mass="15784">MPRTKMVITKSRPALRSAPIPGAGVVRKSKHTMNNNTTIFRLLKVPKYAKRTVATMCEKKNETLMEELGRLKKDWMQQETEIEWLKKELERAKGELKAIKGRDSKETGYETMHGWSKGLSRTDEEDLEALWACYGGR</sequence>
<organism evidence="2 3">
    <name type="scientific">Letharia lupina</name>
    <dbReference type="NCBI Taxonomy" id="560253"/>
    <lineage>
        <taxon>Eukaryota</taxon>
        <taxon>Fungi</taxon>
        <taxon>Dikarya</taxon>
        <taxon>Ascomycota</taxon>
        <taxon>Pezizomycotina</taxon>
        <taxon>Lecanoromycetes</taxon>
        <taxon>OSLEUM clade</taxon>
        <taxon>Lecanoromycetidae</taxon>
        <taxon>Lecanorales</taxon>
        <taxon>Lecanorineae</taxon>
        <taxon>Parmeliaceae</taxon>
        <taxon>Letharia</taxon>
    </lineage>
</organism>
<name>A0A8H6C8W8_9LECA</name>
<dbReference type="Proteomes" id="UP000593566">
    <property type="component" value="Unassembled WGS sequence"/>
</dbReference>
<keyword evidence="1" id="KW-0175">Coiled coil</keyword>
<feature type="coiled-coil region" evidence="1">
    <location>
        <begin position="54"/>
        <end position="102"/>
    </location>
</feature>